<dbReference type="PIRSF" id="PIRSF038994">
    <property type="entry name" value="NagA"/>
    <property type="match status" value="1"/>
</dbReference>
<evidence type="ECO:0000259" key="5">
    <source>
        <dbReference type="Pfam" id="PF01979"/>
    </source>
</evidence>
<dbReference type="GO" id="GO:0008448">
    <property type="term" value="F:N-acetylglucosamine-6-phosphate deacetylase activity"/>
    <property type="evidence" value="ECO:0007669"/>
    <property type="project" value="InterPro"/>
</dbReference>
<evidence type="ECO:0000256" key="2">
    <source>
        <dbReference type="ARBA" id="ARBA00022723"/>
    </source>
</evidence>
<evidence type="ECO:0000256" key="4">
    <source>
        <dbReference type="ARBA" id="ARBA00023277"/>
    </source>
</evidence>
<dbReference type="InterPro" id="IPR006680">
    <property type="entry name" value="Amidohydro-rel"/>
</dbReference>
<gene>
    <name evidence="6" type="ORF">SSOP1_2796</name>
</gene>
<dbReference type="EMBL" id="LT549890">
    <property type="protein sequence ID" value="SAI86350.1"/>
    <property type="molecule type" value="Genomic_DNA"/>
</dbReference>
<keyword evidence="3" id="KW-0378">Hydrolase</keyword>
<dbReference type="SUPFAM" id="SSF51556">
    <property type="entry name" value="Metallo-dependent hydrolases"/>
    <property type="match status" value="1"/>
</dbReference>
<dbReference type="InterPro" id="IPR032466">
    <property type="entry name" value="Metal_Hydrolase"/>
</dbReference>
<protein>
    <submittedName>
        <fullName evidence="6">N-acetylglucosamine-6-phosphate deacetylase</fullName>
    </submittedName>
</protein>
<name>A0A157T514_SACSO</name>
<accession>A0A157T514</accession>
<dbReference type="Pfam" id="PF01979">
    <property type="entry name" value="Amidohydro_1"/>
    <property type="match status" value="1"/>
</dbReference>
<dbReference type="GO" id="GO:0046872">
    <property type="term" value="F:metal ion binding"/>
    <property type="evidence" value="ECO:0007669"/>
    <property type="project" value="UniProtKB-KW"/>
</dbReference>
<dbReference type="NCBIfam" id="TIGR00221">
    <property type="entry name" value="nagA"/>
    <property type="match status" value="1"/>
</dbReference>
<evidence type="ECO:0000256" key="1">
    <source>
        <dbReference type="ARBA" id="ARBA00010716"/>
    </source>
</evidence>
<dbReference type="InterPro" id="IPR011059">
    <property type="entry name" value="Metal-dep_hydrolase_composite"/>
</dbReference>
<dbReference type="Gene3D" id="3.20.20.140">
    <property type="entry name" value="Metal-dependent hydrolases"/>
    <property type="match status" value="1"/>
</dbReference>
<dbReference type="PANTHER" id="PTHR11113:SF14">
    <property type="entry name" value="N-ACETYLGLUCOSAMINE-6-PHOSPHATE DEACETYLASE"/>
    <property type="match status" value="1"/>
</dbReference>
<evidence type="ECO:0000313" key="6">
    <source>
        <dbReference type="EMBL" id="SAI86350.1"/>
    </source>
</evidence>
<comment type="similarity">
    <text evidence="1">Belongs to the metallo-dependent hydrolases superfamily. NagA family.</text>
</comment>
<proteinExistence type="inferred from homology"/>
<evidence type="ECO:0000256" key="3">
    <source>
        <dbReference type="ARBA" id="ARBA00022801"/>
    </source>
</evidence>
<dbReference type="InterPro" id="IPR003764">
    <property type="entry name" value="GlcNAc_6-P_deAcase"/>
</dbReference>
<evidence type="ECO:0000313" key="7">
    <source>
        <dbReference type="Proteomes" id="UP000076770"/>
    </source>
</evidence>
<reference evidence="7" key="1">
    <citation type="submission" date="2016-04" db="EMBL/GenBank/DDBJ databases">
        <authorList>
            <person name="Shah S.A."/>
            <person name="Garrett R.A."/>
        </authorList>
    </citation>
    <scope>NUCLEOTIDE SEQUENCE [LARGE SCALE GENOMIC DNA]</scope>
    <source>
        <strain evidence="7">ATCC 35091 / DSM 1616 / JCM 8930 / NBRC 15331 / P1</strain>
    </source>
</reference>
<dbReference type="SUPFAM" id="SSF51338">
    <property type="entry name" value="Composite domain of metallo-dependent hydrolases"/>
    <property type="match status" value="1"/>
</dbReference>
<dbReference type="Gene3D" id="2.30.40.10">
    <property type="entry name" value="Urease, subunit C, domain 1"/>
    <property type="match status" value="1"/>
</dbReference>
<dbReference type="AlphaFoldDB" id="A0A157T514"/>
<dbReference type="CDD" id="cd00854">
    <property type="entry name" value="NagA"/>
    <property type="match status" value="1"/>
</dbReference>
<dbReference type="PANTHER" id="PTHR11113">
    <property type="entry name" value="N-ACETYLGLUCOSAMINE-6-PHOSPHATE DEACETYLASE"/>
    <property type="match status" value="1"/>
</dbReference>
<feature type="domain" description="Amidohydrolase-related" evidence="5">
    <location>
        <begin position="77"/>
        <end position="387"/>
    </location>
</feature>
<sequence length="395" mass="44033">MQWIYAKMKSPNYLNTRMKLRVSYTVRWVKVSKCIRGLEIITPLESFRDDIVISDGEIRKIGSGICNEEIKVDRGKYVIPGMIDIHTHGIGGILVNDIRSINDYEKMVSYYYSHGVTTFIPSTISENVEKLVSIARVLNEVKSIGIHLEGPLINPNRAGAHKFFTRFDERILEISKLFKIKRITIAPEILSDKELENLADNFQVSLGHTDANSDDTRRAIGFGASSVTHLFNAMRPFHHRDPGIIGVSLTSPIYAEVISDLVHINEITLSIVSKLKGDKTILVTDSLQAAGLGEGEFLLYGEKITCDKACFEANKRLVGSNITLDEGVRRVSKIIGLREAIKYVTYSPASLLNLEKIGQISRGYVADLVILDENLNVLTTLKSGSIVFSIFKNSS</sequence>
<dbReference type="PATRIC" id="fig|2287.9.peg.2933"/>
<dbReference type="Proteomes" id="UP000076770">
    <property type="component" value="Chromosome i"/>
</dbReference>
<keyword evidence="4" id="KW-0119">Carbohydrate metabolism</keyword>
<dbReference type="GO" id="GO:0006046">
    <property type="term" value="P:N-acetylglucosamine catabolic process"/>
    <property type="evidence" value="ECO:0007669"/>
    <property type="project" value="TreeGrafter"/>
</dbReference>
<organism evidence="6 7">
    <name type="scientific">Saccharolobus solfataricus</name>
    <name type="common">Sulfolobus solfataricus</name>
    <dbReference type="NCBI Taxonomy" id="2287"/>
    <lineage>
        <taxon>Archaea</taxon>
        <taxon>Thermoproteota</taxon>
        <taxon>Thermoprotei</taxon>
        <taxon>Sulfolobales</taxon>
        <taxon>Sulfolobaceae</taxon>
        <taxon>Saccharolobus</taxon>
    </lineage>
</organism>
<keyword evidence="2" id="KW-0479">Metal-binding</keyword>